<dbReference type="PANTHER" id="PTHR34822">
    <property type="entry name" value="GRPB DOMAIN PROTEIN (AFU_ORTHOLOGUE AFUA_1G01530)"/>
    <property type="match status" value="1"/>
</dbReference>
<dbReference type="InterPro" id="IPR043519">
    <property type="entry name" value="NT_sf"/>
</dbReference>
<accession>A0A1V4HCF6</accession>
<dbReference type="AlphaFoldDB" id="A0A1V4HCF6"/>
<evidence type="ECO:0008006" key="3">
    <source>
        <dbReference type="Google" id="ProtNLM"/>
    </source>
</evidence>
<dbReference type="Proteomes" id="UP000190626">
    <property type="component" value="Unassembled WGS sequence"/>
</dbReference>
<name>A0A1V4HCF6_9BACL</name>
<dbReference type="PANTHER" id="PTHR34822:SF1">
    <property type="entry name" value="GRPB FAMILY PROTEIN"/>
    <property type="match status" value="1"/>
</dbReference>
<dbReference type="InterPro" id="IPR007344">
    <property type="entry name" value="GrpB/CoaE"/>
</dbReference>
<keyword evidence="2" id="KW-1185">Reference proteome</keyword>
<proteinExistence type="predicted"/>
<gene>
    <name evidence="1" type="ORF">BC351_36800</name>
</gene>
<evidence type="ECO:0000313" key="2">
    <source>
        <dbReference type="Proteomes" id="UP000190626"/>
    </source>
</evidence>
<dbReference type="STRING" id="1469647.BC351_36800"/>
<sequence>MYDPNWVELREYTPSWVEEFNKEKMVICDALGYTALNIHHVGSTSIPCLASKPIIDIIVGIQDINKFKVEDINKLESVDYVFRGNAGVPGRLFFRKGLPRAKFHLSVATLEGAYWNKQIIFRDYLRTHPNDAKEYQDLKVKLAHQYVNDRATYTNLKDPLIKSILEKAYLWRPPLSEK</sequence>
<evidence type="ECO:0000313" key="1">
    <source>
        <dbReference type="EMBL" id="OPH49693.1"/>
    </source>
</evidence>
<dbReference type="SUPFAM" id="SSF81301">
    <property type="entry name" value="Nucleotidyltransferase"/>
    <property type="match status" value="1"/>
</dbReference>
<organism evidence="1 2">
    <name type="scientific">Paenibacillus ferrarius</name>
    <dbReference type="NCBI Taxonomy" id="1469647"/>
    <lineage>
        <taxon>Bacteria</taxon>
        <taxon>Bacillati</taxon>
        <taxon>Bacillota</taxon>
        <taxon>Bacilli</taxon>
        <taxon>Bacillales</taxon>
        <taxon>Paenibacillaceae</taxon>
        <taxon>Paenibacillus</taxon>
    </lineage>
</organism>
<protein>
    <recommendedName>
        <fullName evidence="3">GrpB family protein</fullName>
    </recommendedName>
</protein>
<comment type="caution">
    <text evidence="1">The sequence shown here is derived from an EMBL/GenBank/DDBJ whole genome shotgun (WGS) entry which is preliminary data.</text>
</comment>
<dbReference type="EMBL" id="MBTG01000037">
    <property type="protein sequence ID" value="OPH49693.1"/>
    <property type="molecule type" value="Genomic_DNA"/>
</dbReference>
<dbReference type="Gene3D" id="3.30.460.10">
    <property type="entry name" value="Beta Polymerase, domain 2"/>
    <property type="match status" value="1"/>
</dbReference>
<dbReference type="Pfam" id="PF04229">
    <property type="entry name" value="GrpB"/>
    <property type="match status" value="1"/>
</dbReference>
<reference evidence="2" key="1">
    <citation type="submission" date="2016-07" db="EMBL/GenBank/DDBJ databases">
        <authorList>
            <person name="Florea S."/>
            <person name="Webb J.S."/>
            <person name="Jaromczyk J."/>
            <person name="Schardl C.L."/>
        </authorList>
    </citation>
    <scope>NUCLEOTIDE SEQUENCE [LARGE SCALE GENOMIC DNA]</scope>
    <source>
        <strain evidence="2">CY1</strain>
    </source>
</reference>